<feature type="non-terminal residue" evidence="1">
    <location>
        <position position="1"/>
    </location>
</feature>
<proteinExistence type="predicted"/>
<keyword evidence="2" id="KW-1185">Reference proteome</keyword>
<dbReference type="PANTHER" id="PTHR31286:SF180">
    <property type="entry name" value="OS10G0362600 PROTEIN"/>
    <property type="match status" value="1"/>
</dbReference>
<comment type="caution">
    <text evidence="1">The sequence shown here is derived from an EMBL/GenBank/DDBJ whole genome shotgun (WGS) entry which is preliminary data.</text>
</comment>
<evidence type="ECO:0008006" key="3">
    <source>
        <dbReference type="Google" id="ProtNLM"/>
    </source>
</evidence>
<evidence type="ECO:0000313" key="1">
    <source>
        <dbReference type="EMBL" id="KAH9325367.1"/>
    </source>
</evidence>
<protein>
    <recommendedName>
        <fullName evidence="3">DUF4283 domain-containing protein</fullName>
    </recommendedName>
</protein>
<gene>
    <name evidence="1" type="ORF">KI387_005545</name>
</gene>
<dbReference type="Proteomes" id="UP000824469">
    <property type="component" value="Unassembled WGS sequence"/>
</dbReference>
<dbReference type="EMBL" id="JAHRHJ020000002">
    <property type="protein sequence ID" value="KAH9325367.1"/>
    <property type="molecule type" value="Genomic_DNA"/>
</dbReference>
<evidence type="ECO:0000313" key="2">
    <source>
        <dbReference type="Proteomes" id="UP000824469"/>
    </source>
</evidence>
<dbReference type="PANTHER" id="PTHR31286">
    <property type="entry name" value="GLYCINE-RICH CELL WALL STRUCTURAL PROTEIN 1.8-LIKE"/>
    <property type="match status" value="1"/>
</dbReference>
<accession>A0AA38GNV8</accession>
<sequence>VSFPSPDLLNLVLKDGPWFMNSSSLFFCPWSPNFDLWKEKISKAPLWLSIHALLTDFCKWFVLKLIANSLG</sequence>
<dbReference type="AlphaFoldDB" id="A0AA38GNV8"/>
<dbReference type="InterPro" id="IPR040256">
    <property type="entry name" value="At4g02000-like"/>
</dbReference>
<name>A0AA38GNV8_TAXCH</name>
<feature type="non-terminal residue" evidence="1">
    <location>
        <position position="71"/>
    </location>
</feature>
<reference evidence="1 2" key="1">
    <citation type="journal article" date="2021" name="Nat. Plants">
        <title>The Taxus genome provides insights into paclitaxel biosynthesis.</title>
        <authorList>
            <person name="Xiong X."/>
            <person name="Gou J."/>
            <person name="Liao Q."/>
            <person name="Li Y."/>
            <person name="Zhou Q."/>
            <person name="Bi G."/>
            <person name="Li C."/>
            <person name="Du R."/>
            <person name="Wang X."/>
            <person name="Sun T."/>
            <person name="Guo L."/>
            <person name="Liang H."/>
            <person name="Lu P."/>
            <person name="Wu Y."/>
            <person name="Zhang Z."/>
            <person name="Ro D.K."/>
            <person name="Shang Y."/>
            <person name="Huang S."/>
            <person name="Yan J."/>
        </authorList>
    </citation>
    <scope>NUCLEOTIDE SEQUENCE [LARGE SCALE GENOMIC DNA]</scope>
    <source>
        <strain evidence="1">Ta-2019</strain>
    </source>
</reference>
<organism evidence="1 2">
    <name type="scientific">Taxus chinensis</name>
    <name type="common">Chinese yew</name>
    <name type="synonym">Taxus wallichiana var. chinensis</name>
    <dbReference type="NCBI Taxonomy" id="29808"/>
    <lineage>
        <taxon>Eukaryota</taxon>
        <taxon>Viridiplantae</taxon>
        <taxon>Streptophyta</taxon>
        <taxon>Embryophyta</taxon>
        <taxon>Tracheophyta</taxon>
        <taxon>Spermatophyta</taxon>
        <taxon>Pinopsida</taxon>
        <taxon>Pinidae</taxon>
        <taxon>Conifers II</taxon>
        <taxon>Cupressales</taxon>
        <taxon>Taxaceae</taxon>
        <taxon>Taxus</taxon>
    </lineage>
</organism>